<keyword evidence="4" id="KW-1185">Reference proteome</keyword>
<name>A0ABZ0KCA3_STRC4</name>
<protein>
    <recommendedName>
        <fullName evidence="2">DUF11 domain-containing protein</fullName>
    </recommendedName>
</protein>
<feature type="domain" description="DUF11" evidence="2">
    <location>
        <begin position="383"/>
        <end position="504"/>
    </location>
</feature>
<dbReference type="Proteomes" id="UP001305002">
    <property type="component" value="Chromosome"/>
</dbReference>
<accession>A0ABZ0KCA3</accession>
<evidence type="ECO:0000256" key="1">
    <source>
        <dbReference type="SAM" id="MobiDB-lite"/>
    </source>
</evidence>
<dbReference type="RefSeq" id="WP_317925864.1">
    <property type="nucleotide sequence ID" value="NZ_CP137524.1"/>
</dbReference>
<reference evidence="3 4" key="1">
    <citation type="journal article" date="2021" name="J. Microbiol. Biotechnol.">
        <title>An Efficient Markerless Deletion System Suitable for the Industrial Strains of Streptomyces.</title>
        <authorList>
            <person name="Dong J."/>
            <person name="Wei J."/>
            <person name="Li H."/>
            <person name="Zhao S."/>
            <person name="Guan W."/>
        </authorList>
    </citation>
    <scope>NUCLEOTIDE SEQUENCE [LARGE SCALE GENOMIC DNA]</scope>
    <source>
        <strain evidence="3 4">CICC 11043</strain>
    </source>
</reference>
<dbReference type="InterPro" id="IPR001434">
    <property type="entry name" value="OmcB-like_DUF11"/>
</dbReference>
<evidence type="ECO:0000259" key="2">
    <source>
        <dbReference type="Pfam" id="PF01345"/>
    </source>
</evidence>
<dbReference type="EMBL" id="CP137524">
    <property type="protein sequence ID" value="WOT35374.1"/>
    <property type="molecule type" value="Genomic_DNA"/>
</dbReference>
<evidence type="ECO:0000313" key="3">
    <source>
        <dbReference type="EMBL" id="WOT35374.1"/>
    </source>
</evidence>
<feature type="region of interest" description="Disordered" evidence="1">
    <location>
        <begin position="225"/>
        <end position="248"/>
    </location>
</feature>
<reference evidence="3 4" key="2">
    <citation type="journal article" date="2024" name="Microb. Biotechnol.">
        <title>The involvement of multiple ABC transporters in daunorubicin efflux in Streptomyces coeruleorubidus.</title>
        <authorList>
            <person name="Dong J."/>
            <person name="Ning J."/>
            <person name="Tian Y."/>
            <person name="Li H."/>
            <person name="Chen H."/>
            <person name="Guan W."/>
        </authorList>
    </citation>
    <scope>NUCLEOTIDE SEQUENCE [LARGE SCALE GENOMIC DNA]</scope>
    <source>
        <strain evidence="3 4">CICC 11043</strain>
    </source>
</reference>
<feature type="region of interest" description="Disordered" evidence="1">
    <location>
        <begin position="1"/>
        <end position="118"/>
    </location>
</feature>
<dbReference type="Pfam" id="PF01345">
    <property type="entry name" value="DUF11"/>
    <property type="match status" value="1"/>
</dbReference>
<feature type="compositionally biased region" description="Low complexity" evidence="1">
    <location>
        <begin position="73"/>
        <end position="82"/>
    </location>
</feature>
<evidence type="ECO:0000313" key="4">
    <source>
        <dbReference type="Proteomes" id="UP001305002"/>
    </source>
</evidence>
<gene>
    <name evidence="3" type="ORF">R5U08_15070</name>
</gene>
<sequence length="626" mass="66388">MTVSATGAFGQAATVTPAQTPTPPPDPGTPDPGTPEPGTPEPGTPEPGTPEPGTPEPGTPTGPSTPPEPGTPTDPETTGSGTQTEPSEPNDPGEPTDSGTQSQPTSPADPSEQAKFMEKRTATLKVPEEVKEEVENELSGLLKLSRDPDIPPSQRAAYTRIVARLTETLATIQDPQTPREQRVAATHIVERAAETLGVIQDPGTPRETRSAYTKIVDGTVSTLGAIQDPGAPREEPPETIQGPKTPREQRAAYTELVEEMTERFGLFTNQEATKAVRAFARNQVEQDNKTLARMRNESPSQKDLNQALKAMEAMGKAQRILNDRTVPPKLRAELKKNVEQLSGTLLKSYDRSVSREDRDKAKDAGEDFLEKLEEGNNTGKPLLEIRNKPLSSTVAPGEFQSFTVKVTNHGEDDVTGVTVEDEFDSASGGADGGVIHPVLQAQLMAGSGAESDCDITAGDTVVTCPTEGGTKIAPEETVTITIRAVVKASQVPSGKQENVTRVKHEEGAEQGSAKFAVVRSPKLSEQDLEGELRAIRQCAAQFETSGVSREAVTVFTEVMGGELAQGTSPAEASAEAYKATLTRAGPDEAVSLAEISVFDVSLRDAAKAFKSAGDCPKFVDKVLSAD</sequence>
<organism evidence="3 4">
    <name type="scientific">Streptomyces coeruleorubidus</name>
    <dbReference type="NCBI Taxonomy" id="116188"/>
    <lineage>
        <taxon>Bacteria</taxon>
        <taxon>Bacillati</taxon>
        <taxon>Actinomycetota</taxon>
        <taxon>Actinomycetes</taxon>
        <taxon>Kitasatosporales</taxon>
        <taxon>Streptomycetaceae</taxon>
        <taxon>Streptomyces</taxon>
    </lineage>
</organism>
<proteinExistence type="predicted"/>
<feature type="compositionally biased region" description="Pro residues" evidence="1">
    <location>
        <begin position="20"/>
        <end position="72"/>
    </location>
</feature>
<feature type="compositionally biased region" description="Polar residues" evidence="1">
    <location>
        <begin position="97"/>
        <end position="108"/>
    </location>
</feature>